<proteinExistence type="predicted"/>
<name>A0A8T0XD62_PANVG</name>
<keyword evidence="3" id="KW-1185">Reference proteome</keyword>
<dbReference type="AlphaFoldDB" id="A0A8T0XD62"/>
<dbReference type="EMBL" id="CM029037">
    <property type="protein sequence ID" value="KAG2656718.1"/>
    <property type="molecule type" value="Genomic_DNA"/>
</dbReference>
<organism evidence="2 3">
    <name type="scientific">Panicum virgatum</name>
    <name type="common">Blackwell switchgrass</name>
    <dbReference type="NCBI Taxonomy" id="38727"/>
    <lineage>
        <taxon>Eukaryota</taxon>
        <taxon>Viridiplantae</taxon>
        <taxon>Streptophyta</taxon>
        <taxon>Embryophyta</taxon>
        <taxon>Tracheophyta</taxon>
        <taxon>Spermatophyta</taxon>
        <taxon>Magnoliopsida</taxon>
        <taxon>Liliopsida</taxon>
        <taxon>Poales</taxon>
        <taxon>Poaceae</taxon>
        <taxon>PACMAD clade</taxon>
        <taxon>Panicoideae</taxon>
        <taxon>Panicodae</taxon>
        <taxon>Paniceae</taxon>
        <taxon>Panicinae</taxon>
        <taxon>Panicum</taxon>
        <taxon>Panicum sect. Hiantes</taxon>
    </lineage>
</organism>
<comment type="caution">
    <text evidence="2">The sequence shown here is derived from an EMBL/GenBank/DDBJ whole genome shotgun (WGS) entry which is preliminary data.</text>
</comment>
<feature type="region of interest" description="Disordered" evidence="1">
    <location>
        <begin position="1"/>
        <end position="22"/>
    </location>
</feature>
<reference evidence="2 3" key="1">
    <citation type="submission" date="2020-05" db="EMBL/GenBank/DDBJ databases">
        <title>WGS assembly of Panicum virgatum.</title>
        <authorList>
            <person name="Lovell J.T."/>
            <person name="Jenkins J."/>
            <person name="Shu S."/>
            <person name="Juenger T.E."/>
            <person name="Schmutz J."/>
        </authorList>
    </citation>
    <scope>NUCLEOTIDE SEQUENCE [LARGE SCALE GENOMIC DNA]</scope>
    <source>
        <strain evidence="3">cv. AP13</strain>
    </source>
</reference>
<gene>
    <name evidence="2" type="ORF">PVAP13_1KG131700</name>
</gene>
<evidence type="ECO:0000313" key="2">
    <source>
        <dbReference type="EMBL" id="KAG2656718.1"/>
    </source>
</evidence>
<accession>A0A8T0XD62</accession>
<sequence length="105" mass="11354">MESWSTRPSVRRHPPHPPRSLSCCQGDPWARVLGTPSSPGAFGARVASGLHSVIPSLSVAIPLLSDRCEPRPLGIPLTLSPGLSLRLTLKNLKVNTEGQIMRKRT</sequence>
<dbReference type="Proteomes" id="UP000823388">
    <property type="component" value="Chromosome 1K"/>
</dbReference>
<evidence type="ECO:0000313" key="3">
    <source>
        <dbReference type="Proteomes" id="UP000823388"/>
    </source>
</evidence>
<protein>
    <submittedName>
        <fullName evidence="2">Uncharacterized protein</fullName>
    </submittedName>
</protein>
<evidence type="ECO:0000256" key="1">
    <source>
        <dbReference type="SAM" id="MobiDB-lite"/>
    </source>
</evidence>